<dbReference type="Gene3D" id="3.40.140.20">
    <property type="match status" value="2"/>
</dbReference>
<comment type="caution">
    <text evidence="12">The sequence shown here is derived from an EMBL/GenBank/DDBJ whole genome shotgun (WGS) entry which is preliminary data.</text>
</comment>
<evidence type="ECO:0000313" key="12">
    <source>
        <dbReference type="EMBL" id="HGQ55644.1"/>
    </source>
</evidence>
<evidence type="ECO:0000256" key="9">
    <source>
        <dbReference type="ARBA" id="ARBA00050687"/>
    </source>
</evidence>
<protein>
    <recommendedName>
        <fullName evidence="10">Bifunctional purine biosynthesis protein PurH</fullName>
    </recommendedName>
    <domain>
        <recommendedName>
            <fullName evidence="10">Phosphoribosylaminoimidazolecarboxamide formyltransferase</fullName>
            <ecNumber evidence="10">2.1.2.3</ecNumber>
        </recommendedName>
        <alternativeName>
            <fullName evidence="10">AICAR transformylase</fullName>
        </alternativeName>
    </domain>
    <domain>
        <recommendedName>
            <fullName evidence="10">IMP cyclohydrolase</fullName>
            <ecNumber evidence="10">3.5.4.10</ecNumber>
        </recommendedName>
        <alternativeName>
            <fullName evidence="10">ATIC</fullName>
        </alternativeName>
        <alternativeName>
            <fullName evidence="10">IMP synthase</fullName>
        </alternativeName>
        <alternativeName>
            <fullName evidence="10">Inosinicase</fullName>
        </alternativeName>
    </domain>
</protein>
<dbReference type="UniPathway" id="UPA00074">
    <property type="reaction ID" value="UER00133"/>
</dbReference>
<comment type="pathway">
    <text evidence="1 10">Purine metabolism; IMP biosynthesis via de novo pathway; IMP from 5-formamido-1-(5-phospho-D-ribosyl)imidazole-4-carboxamide: step 1/1.</text>
</comment>
<dbReference type="InterPro" id="IPR002695">
    <property type="entry name" value="PurH-like"/>
</dbReference>
<keyword evidence="5 10" id="KW-0658">Purine biosynthesis</keyword>
<dbReference type="GO" id="GO:0004643">
    <property type="term" value="F:phosphoribosylaminoimidazolecarboxamide formyltransferase activity"/>
    <property type="evidence" value="ECO:0007669"/>
    <property type="project" value="UniProtKB-UniRule"/>
</dbReference>
<dbReference type="SMART" id="SM00851">
    <property type="entry name" value="MGS"/>
    <property type="match status" value="1"/>
</dbReference>
<dbReference type="SMART" id="SM00798">
    <property type="entry name" value="AICARFT_IMPCHas"/>
    <property type="match status" value="1"/>
</dbReference>
<comment type="catalytic activity">
    <reaction evidence="8 10">
        <text>(6R)-10-formyltetrahydrofolate + 5-amino-1-(5-phospho-beta-D-ribosyl)imidazole-4-carboxamide = 5-formamido-1-(5-phospho-D-ribosyl)imidazole-4-carboxamide + (6S)-5,6,7,8-tetrahydrofolate</text>
        <dbReference type="Rhea" id="RHEA:22192"/>
        <dbReference type="ChEBI" id="CHEBI:57453"/>
        <dbReference type="ChEBI" id="CHEBI:58467"/>
        <dbReference type="ChEBI" id="CHEBI:58475"/>
        <dbReference type="ChEBI" id="CHEBI:195366"/>
        <dbReference type="EC" id="2.1.2.3"/>
    </reaction>
</comment>
<keyword evidence="6 10" id="KW-0378">Hydrolase</keyword>
<dbReference type="Pfam" id="PF02142">
    <property type="entry name" value="MGS"/>
    <property type="match status" value="1"/>
</dbReference>
<dbReference type="PROSITE" id="PS51855">
    <property type="entry name" value="MGS"/>
    <property type="match status" value="1"/>
</dbReference>
<dbReference type="GO" id="GO:0005829">
    <property type="term" value="C:cytosol"/>
    <property type="evidence" value="ECO:0007669"/>
    <property type="project" value="TreeGrafter"/>
</dbReference>
<name>A0A7V4CIH2_UNCW3</name>
<evidence type="ECO:0000256" key="6">
    <source>
        <dbReference type="ARBA" id="ARBA00022801"/>
    </source>
</evidence>
<keyword evidence="4 10" id="KW-0808">Transferase</keyword>
<dbReference type="CDD" id="cd01421">
    <property type="entry name" value="IMPCH"/>
    <property type="match status" value="1"/>
</dbReference>
<dbReference type="NCBIfam" id="NF002049">
    <property type="entry name" value="PRK00881.1"/>
    <property type="match status" value="1"/>
</dbReference>
<dbReference type="NCBIfam" id="TIGR00355">
    <property type="entry name" value="purH"/>
    <property type="match status" value="1"/>
</dbReference>
<evidence type="ECO:0000256" key="5">
    <source>
        <dbReference type="ARBA" id="ARBA00022755"/>
    </source>
</evidence>
<dbReference type="AlphaFoldDB" id="A0A7V4CIH2"/>
<dbReference type="InterPro" id="IPR011607">
    <property type="entry name" value="MGS-like_dom"/>
</dbReference>
<dbReference type="HAMAP" id="MF_00139">
    <property type="entry name" value="PurH"/>
    <property type="match status" value="1"/>
</dbReference>
<dbReference type="EC" id="3.5.4.10" evidence="10"/>
<comment type="pathway">
    <text evidence="2 10">Purine metabolism; IMP biosynthesis via de novo pathway; 5-formamido-1-(5-phospho-D-ribosyl)imidazole-4-carboxamide from 5-amino-1-(5-phospho-D-ribosyl)imidazole-4-carboxamide (10-formyl THF route): step 1/1.</text>
</comment>
<dbReference type="Pfam" id="PF01808">
    <property type="entry name" value="AICARFT_IMPCHas"/>
    <property type="match status" value="1"/>
</dbReference>
<evidence type="ECO:0000256" key="3">
    <source>
        <dbReference type="ARBA" id="ARBA00007667"/>
    </source>
</evidence>
<dbReference type="SUPFAM" id="SSF52335">
    <property type="entry name" value="Methylglyoxal synthase-like"/>
    <property type="match status" value="1"/>
</dbReference>
<organism evidence="12">
    <name type="scientific">candidate division WOR-3 bacterium</name>
    <dbReference type="NCBI Taxonomy" id="2052148"/>
    <lineage>
        <taxon>Bacteria</taxon>
        <taxon>Bacteria division WOR-3</taxon>
    </lineage>
</organism>
<dbReference type="FunFam" id="3.40.140.20:FF:000001">
    <property type="entry name" value="Bifunctional purine biosynthesis protein PurH"/>
    <property type="match status" value="1"/>
</dbReference>
<evidence type="ECO:0000256" key="2">
    <source>
        <dbReference type="ARBA" id="ARBA00004954"/>
    </source>
</evidence>
<evidence type="ECO:0000256" key="8">
    <source>
        <dbReference type="ARBA" id="ARBA00050488"/>
    </source>
</evidence>
<dbReference type="InterPro" id="IPR016193">
    <property type="entry name" value="Cytidine_deaminase-like"/>
</dbReference>
<evidence type="ECO:0000256" key="4">
    <source>
        <dbReference type="ARBA" id="ARBA00022679"/>
    </source>
</evidence>
<dbReference type="Gene3D" id="3.40.50.1380">
    <property type="entry name" value="Methylglyoxal synthase-like domain"/>
    <property type="match status" value="1"/>
</dbReference>
<evidence type="ECO:0000256" key="10">
    <source>
        <dbReference type="HAMAP-Rule" id="MF_00139"/>
    </source>
</evidence>
<dbReference type="InterPro" id="IPR024051">
    <property type="entry name" value="AICAR_Tfase_dup_dom_sf"/>
</dbReference>
<dbReference type="EMBL" id="DTBX01000147">
    <property type="protein sequence ID" value="HGQ55644.1"/>
    <property type="molecule type" value="Genomic_DNA"/>
</dbReference>
<proteinExistence type="inferred from homology"/>
<dbReference type="PIRSF" id="PIRSF000414">
    <property type="entry name" value="AICARFT_IMPCHas"/>
    <property type="match status" value="1"/>
</dbReference>
<evidence type="ECO:0000259" key="11">
    <source>
        <dbReference type="PROSITE" id="PS51855"/>
    </source>
</evidence>
<comment type="similarity">
    <text evidence="3 10">Belongs to the PurH family.</text>
</comment>
<keyword evidence="7 10" id="KW-0511">Multifunctional enzyme</keyword>
<dbReference type="EC" id="2.1.2.3" evidence="10"/>
<dbReference type="PANTHER" id="PTHR11692:SF0">
    <property type="entry name" value="BIFUNCTIONAL PURINE BIOSYNTHESIS PROTEIN ATIC"/>
    <property type="match status" value="1"/>
</dbReference>
<dbReference type="InterPro" id="IPR036914">
    <property type="entry name" value="MGS-like_dom_sf"/>
</dbReference>
<dbReference type="SUPFAM" id="SSF53927">
    <property type="entry name" value="Cytidine deaminase-like"/>
    <property type="match status" value="1"/>
</dbReference>
<sequence>MNKLALISIYDKEGIVDFAKELSSLNYQIIATSKTYEILKYNNLPVIEISEYTGFKEILKGRVKTLHPLIFGGILSFGKEEEGIKPISIVVCNLYPFDKYILSNLREEEMIELIDIGGVSLLRAGAKNYKYVTTICDKNDYPMVISEIKKYGEVSMELKRKLAYKAFNYVSYYDSIICEYFRKLNKEDIFQDYLTLPLKREQKLRYGENPHQVGFYYNNPFINKNFTYLWGKELSYNNLLDINTVYNIISDFNFPEFKDYKLCCIIKHNTPCGIALGETIKEAFEKAFLSDPKSAFGGIVGFNWEVDRETAEKIIDTIFLEVICAPSFSEDALNILKKKKNLRIIKLEKSEDGFEIRNCLTGYLLQEKDKRIVGKEDFKLMTKRMPTEEELKDALFAYFAVKYVKSNGIVIVKDLMTVGIGAGQTSRVDSVEIAIKKSEGRCEGGVLASDGFFPFRDSIDISAKCGIKVVVEPGGSLRDEEVIKACEENNISLIFTNIRHFRH</sequence>
<evidence type="ECO:0000256" key="7">
    <source>
        <dbReference type="ARBA" id="ARBA00023268"/>
    </source>
</evidence>
<dbReference type="GO" id="GO:0006189">
    <property type="term" value="P:'de novo' IMP biosynthetic process"/>
    <property type="evidence" value="ECO:0007669"/>
    <property type="project" value="UniProtKB-UniRule"/>
</dbReference>
<reference evidence="12" key="1">
    <citation type="journal article" date="2020" name="mSystems">
        <title>Genome- and Community-Level Interaction Insights into Carbon Utilization and Element Cycling Functions of Hydrothermarchaeota in Hydrothermal Sediment.</title>
        <authorList>
            <person name="Zhou Z."/>
            <person name="Liu Y."/>
            <person name="Xu W."/>
            <person name="Pan J."/>
            <person name="Luo Z.H."/>
            <person name="Li M."/>
        </authorList>
    </citation>
    <scope>NUCLEOTIDE SEQUENCE [LARGE SCALE GENOMIC DNA]</scope>
    <source>
        <strain evidence="12">SpSt-655</strain>
    </source>
</reference>
<feature type="domain" description="MGS-like" evidence="11">
    <location>
        <begin position="1"/>
        <end position="136"/>
    </location>
</feature>
<gene>
    <name evidence="10 12" type="primary">purH</name>
    <name evidence="12" type="ORF">ENU28_04190</name>
</gene>
<dbReference type="GO" id="GO:0003937">
    <property type="term" value="F:IMP cyclohydrolase activity"/>
    <property type="evidence" value="ECO:0007669"/>
    <property type="project" value="UniProtKB-UniRule"/>
</dbReference>
<dbReference type="PANTHER" id="PTHR11692">
    <property type="entry name" value="BIFUNCTIONAL PURINE BIOSYNTHESIS PROTEIN PURH"/>
    <property type="match status" value="1"/>
</dbReference>
<accession>A0A7V4CIH2</accession>
<dbReference type="FunFam" id="3.40.50.1380:FF:000001">
    <property type="entry name" value="Bifunctional purine biosynthesis protein PurH"/>
    <property type="match status" value="1"/>
</dbReference>
<evidence type="ECO:0000256" key="1">
    <source>
        <dbReference type="ARBA" id="ARBA00004844"/>
    </source>
</evidence>
<comment type="catalytic activity">
    <reaction evidence="9 10">
        <text>IMP + H2O = 5-formamido-1-(5-phospho-D-ribosyl)imidazole-4-carboxamide</text>
        <dbReference type="Rhea" id="RHEA:18445"/>
        <dbReference type="ChEBI" id="CHEBI:15377"/>
        <dbReference type="ChEBI" id="CHEBI:58053"/>
        <dbReference type="ChEBI" id="CHEBI:58467"/>
        <dbReference type="EC" id="3.5.4.10"/>
    </reaction>
</comment>
<comment type="domain">
    <text evidence="10">The IMP cyclohydrolase activity resides in the N-terminal region.</text>
</comment>